<evidence type="ECO:0000313" key="5">
    <source>
        <dbReference type="EMBL" id="BAC48079.1"/>
    </source>
</evidence>
<dbReference type="Proteomes" id="UP000002526">
    <property type="component" value="Chromosome"/>
</dbReference>
<dbReference type="PROSITE" id="PS00519">
    <property type="entry name" value="HTH_ASNC_1"/>
    <property type="match status" value="1"/>
</dbReference>
<dbReference type="GO" id="GO:0005829">
    <property type="term" value="C:cytosol"/>
    <property type="evidence" value="ECO:0000318"/>
    <property type="project" value="GO_Central"/>
</dbReference>
<reference evidence="6" key="1">
    <citation type="journal article" date="2002" name="DNA Res.">
        <title>Complete genomic sequence of nitrogen-fixing symbiotic bacterium Bradyrhizobium japonicum USDA110.</title>
        <authorList>
            <person name="Kaneko T."/>
            <person name="Nakamura Y."/>
            <person name="Sato S."/>
            <person name="Minamisawa K."/>
            <person name="Uchiumi T."/>
            <person name="Sasamoto S."/>
            <person name="Watanabe A."/>
            <person name="Idesawa K."/>
            <person name="Iriguchi M."/>
            <person name="Kawashima K."/>
            <person name="Kohara M."/>
            <person name="Matsumoto M."/>
            <person name="Shimpo S."/>
            <person name="Tsuruoka H."/>
            <person name="Wada T."/>
            <person name="Yamada M."/>
            <person name="Tabata S."/>
        </authorList>
    </citation>
    <scope>NUCLEOTIDE SEQUENCE [LARGE SCALE GENOMIC DNA]</scope>
    <source>
        <strain evidence="6">JCM 10833 / BCRC 13528 / IAM 13628 / NBRC 14792 / USDA 110</strain>
    </source>
</reference>
<dbReference type="KEGG" id="bja:bll2814"/>
<keyword evidence="1" id="KW-0805">Transcription regulation</keyword>
<evidence type="ECO:0000313" key="6">
    <source>
        <dbReference type="Proteomes" id="UP000002526"/>
    </source>
</evidence>
<dbReference type="OrthoDB" id="9812082at2"/>
<dbReference type="InterPro" id="IPR036390">
    <property type="entry name" value="WH_DNA-bd_sf"/>
</dbReference>
<organism evidence="5 6">
    <name type="scientific">Bradyrhizobium diazoefficiens (strain JCM 10833 / BCRC 13528 / IAM 13628 / NBRC 14792 / USDA 110)</name>
    <dbReference type="NCBI Taxonomy" id="224911"/>
    <lineage>
        <taxon>Bacteria</taxon>
        <taxon>Pseudomonadati</taxon>
        <taxon>Pseudomonadota</taxon>
        <taxon>Alphaproteobacteria</taxon>
        <taxon>Hyphomicrobiales</taxon>
        <taxon>Nitrobacteraceae</taxon>
        <taxon>Bradyrhizobium</taxon>
    </lineage>
</organism>
<dbReference type="SMART" id="SM00344">
    <property type="entry name" value="HTH_ASNC"/>
    <property type="match status" value="1"/>
</dbReference>
<proteinExistence type="predicted"/>
<accession>Q89RF8</accession>
<dbReference type="STRING" id="224911.AAV28_11080"/>
<dbReference type="Gene3D" id="1.10.10.10">
    <property type="entry name" value="Winged helix-like DNA-binding domain superfamily/Winged helix DNA-binding domain"/>
    <property type="match status" value="1"/>
</dbReference>
<gene>
    <name evidence="5" type="ordered locus">bll2814</name>
</gene>
<dbReference type="InterPro" id="IPR036388">
    <property type="entry name" value="WH-like_DNA-bd_sf"/>
</dbReference>
<dbReference type="Pfam" id="PF13412">
    <property type="entry name" value="HTH_24"/>
    <property type="match status" value="1"/>
</dbReference>
<dbReference type="InterPro" id="IPR019888">
    <property type="entry name" value="Tscrpt_reg_AsnC-like"/>
</dbReference>
<dbReference type="Gene3D" id="3.30.70.920">
    <property type="match status" value="1"/>
</dbReference>
<dbReference type="InterPro" id="IPR019887">
    <property type="entry name" value="Tscrpt_reg_AsnC/Lrp_C"/>
</dbReference>
<keyword evidence="3" id="KW-0804">Transcription</keyword>
<dbReference type="GO" id="GO:0043200">
    <property type="term" value="P:response to amino acid"/>
    <property type="evidence" value="ECO:0000318"/>
    <property type="project" value="GO_Central"/>
</dbReference>
<dbReference type="PATRIC" id="fig|224911.5.peg.2796"/>
<dbReference type="AlphaFoldDB" id="Q89RF8"/>
<keyword evidence="6" id="KW-1185">Reference proteome</keyword>
<dbReference type="InterPro" id="IPR000485">
    <property type="entry name" value="AsnC-type_HTH_dom"/>
</dbReference>
<dbReference type="PROSITE" id="PS50956">
    <property type="entry name" value="HTH_ASNC_2"/>
    <property type="match status" value="1"/>
</dbReference>
<name>Q89RF8_BRADU</name>
<feature type="domain" description="HTH asnC-type" evidence="4">
    <location>
        <begin position="13"/>
        <end position="74"/>
    </location>
</feature>
<dbReference type="PRINTS" id="PR00033">
    <property type="entry name" value="HTHASNC"/>
</dbReference>
<dbReference type="PANTHER" id="PTHR30154:SF34">
    <property type="entry name" value="TRANSCRIPTIONAL REGULATOR AZLB"/>
    <property type="match status" value="1"/>
</dbReference>
<evidence type="ECO:0000256" key="2">
    <source>
        <dbReference type="ARBA" id="ARBA00023125"/>
    </source>
</evidence>
<evidence type="ECO:0000259" key="4">
    <source>
        <dbReference type="PROSITE" id="PS50956"/>
    </source>
</evidence>
<dbReference type="InterPro" id="IPR011991">
    <property type="entry name" value="ArsR-like_HTH"/>
</dbReference>
<dbReference type="SUPFAM" id="SSF46785">
    <property type="entry name" value="Winged helix' DNA-binding domain"/>
    <property type="match status" value="1"/>
</dbReference>
<dbReference type="SUPFAM" id="SSF54909">
    <property type="entry name" value="Dimeric alpha+beta barrel"/>
    <property type="match status" value="1"/>
</dbReference>
<dbReference type="Pfam" id="PF01037">
    <property type="entry name" value="AsnC_trans_reg"/>
    <property type="match status" value="1"/>
</dbReference>
<dbReference type="eggNOG" id="COG1522">
    <property type="taxonomic scope" value="Bacteria"/>
</dbReference>
<dbReference type="EnsemblBacteria" id="BAC48079">
    <property type="protein sequence ID" value="BAC48079"/>
    <property type="gene ID" value="BAC48079"/>
</dbReference>
<dbReference type="EMBL" id="BA000040">
    <property type="protein sequence ID" value="BAC48079.1"/>
    <property type="molecule type" value="Genomic_DNA"/>
</dbReference>
<dbReference type="PANTHER" id="PTHR30154">
    <property type="entry name" value="LEUCINE-RESPONSIVE REGULATORY PROTEIN"/>
    <property type="match status" value="1"/>
</dbReference>
<dbReference type="GO" id="GO:0006355">
    <property type="term" value="P:regulation of DNA-templated transcription"/>
    <property type="evidence" value="ECO:0007669"/>
    <property type="project" value="UniProtKB-ARBA"/>
</dbReference>
<protein>
    <submittedName>
        <fullName evidence="5">Transcriptional regulatory protein</fullName>
    </submittedName>
</protein>
<dbReference type="FunFam" id="1.10.10.10:FF:000186">
    <property type="entry name" value="AsnC family transcriptional regulator"/>
    <property type="match status" value="1"/>
</dbReference>
<sequence length="162" mass="18316">MPPDPGFIPMPELDAIDRKILSYLQNDSRLTMQELADKVGLSVSPCHRRVKLLEERGVISRYIATVDQKALGLHVSVFISIKLARQKEEDLNRFARAISKWDEVLECYLMTGNRDYLLRVVAADLASYETFLKTKLTRLDGIASIESSFALSQVKYSIALPV</sequence>
<evidence type="ECO:0000256" key="3">
    <source>
        <dbReference type="ARBA" id="ARBA00023163"/>
    </source>
</evidence>
<dbReference type="GO" id="GO:0043565">
    <property type="term" value="F:sequence-specific DNA binding"/>
    <property type="evidence" value="ECO:0000318"/>
    <property type="project" value="GO_Central"/>
</dbReference>
<dbReference type="PhylomeDB" id="Q89RF8"/>
<dbReference type="InParanoid" id="Q89RF8"/>
<keyword evidence="2" id="KW-0238">DNA-binding</keyword>
<dbReference type="InterPro" id="IPR011008">
    <property type="entry name" value="Dimeric_a/b-barrel"/>
</dbReference>
<evidence type="ECO:0000256" key="1">
    <source>
        <dbReference type="ARBA" id="ARBA00023015"/>
    </source>
</evidence>
<dbReference type="CDD" id="cd00090">
    <property type="entry name" value="HTH_ARSR"/>
    <property type="match status" value="1"/>
</dbReference>
<dbReference type="InterPro" id="IPR019885">
    <property type="entry name" value="Tscrpt_reg_HTH_AsnC-type_CS"/>
</dbReference>
<dbReference type="HOGENOM" id="CLU_091233_0_0_5"/>
<dbReference type="FunFam" id="3.30.70.920:FF:000008">
    <property type="entry name" value="Transcriptional regulator, AsnC family"/>
    <property type="match status" value="1"/>
</dbReference>